<dbReference type="Proteomes" id="UP000762271">
    <property type="component" value="Unassembled WGS sequence"/>
</dbReference>
<proteinExistence type="predicted"/>
<reference evidence="1" key="1">
    <citation type="journal article" date="2021" name="Genome Biol. Evol.">
        <title>Continental-Scale Gene Flow Prevents Allopatric Divergence of Pelagic Freshwater Bacteria.</title>
        <authorList>
            <person name="Hoetzinger M."/>
            <person name="Pitt A."/>
            <person name="Huemer A."/>
            <person name="Hahn M.W."/>
        </authorList>
    </citation>
    <scope>NUCLEOTIDE SEQUENCE</scope>
    <source>
        <strain evidence="1">AP-YLGG-20-G6</strain>
    </source>
</reference>
<dbReference type="InterPro" id="IPR004951">
    <property type="entry name" value="DUF268_CAE_spp"/>
</dbReference>
<dbReference type="Pfam" id="PF03269">
    <property type="entry name" value="DUF268"/>
    <property type="match status" value="1"/>
</dbReference>
<evidence type="ECO:0000313" key="2">
    <source>
        <dbReference type="Proteomes" id="UP000762271"/>
    </source>
</evidence>
<organism evidence="1 2">
    <name type="scientific">Polynucleobacter paneuropaeus</name>
    <dbReference type="NCBI Taxonomy" id="2527775"/>
    <lineage>
        <taxon>Bacteria</taxon>
        <taxon>Pseudomonadati</taxon>
        <taxon>Pseudomonadota</taxon>
        <taxon>Betaproteobacteria</taxon>
        <taxon>Burkholderiales</taxon>
        <taxon>Burkholderiaceae</taxon>
        <taxon>Polynucleobacter</taxon>
    </lineage>
</organism>
<dbReference type="SUPFAM" id="SSF53335">
    <property type="entry name" value="S-adenosyl-L-methionine-dependent methyltransferases"/>
    <property type="match status" value="1"/>
</dbReference>
<accession>A0AAE3CIB5</accession>
<sequence>MSWQSTKNRVRWFVTSQLGVNPKVAFRFFCGIPRYLRDLWLFKSAYSGRLDLYPALNDWGKEGGDTDSEYFWQDLLVARMIAQANPIKHVDIGSRIDGFVAHVAAFRPIEIFDVRPVRKKIPNVNFVQADLMNPLTAKANYCDSISCLHAIEHFGLGRYGDPIDVNGYQSGLKNMAAVLQSQGTFYLSTPIGVNRVEFNANRVFDPKIILAEAKIHGLEIQKMIVIQADCSSSEYEPSQIPLDALASQNYALGIFVFKKTGA</sequence>
<dbReference type="EMBL" id="JAANGI010000001">
    <property type="protein sequence ID" value="MBT8591824.1"/>
    <property type="molecule type" value="Genomic_DNA"/>
</dbReference>
<dbReference type="AlphaFoldDB" id="A0AAE3CIB5"/>
<protein>
    <submittedName>
        <fullName evidence="1">DUF268 domain-containing protein</fullName>
    </submittedName>
</protein>
<dbReference type="Gene3D" id="3.40.50.150">
    <property type="entry name" value="Vaccinia Virus protein VP39"/>
    <property type="match status" value="1"/>
</dbReference>
<evidence type="ECO:0000313" key="1">
    <source>
        <dbReference type="EMBL" id="MBT8591824.1"/>
    </source>
</evidence>
<name>A0AAE3CIB5_9BURK</name>
<gene>
    <name evidence="1" type="ORF">G6693_07795</name>
</gene>
<dbReference type="InterPro" id="IPR029063">
    <property type="entry name" value="SAM-dependent_MTases_sf"/>
</dbReference>
<comment type="caution">
    <text evidence="1">The sequence shown here is derived from an EMBL/GenBank/DDBJ whole genome shotgun (WGS) entry which is preliminary data.</text>
</comment>